<keyword evidence="6" id="KW-1185">Reference proteome</keyword>
<dbReference type="RefSeq" id="WP_167375238.1">
    <property type="nucleotide sequence ID" value="NZ_FOVD01000001.1"/>
</dbReference>
<feature type="domain" description="HTH araC/xylS-type" evidence="4">
    <location>
        <begin position="176"/>
        <end position="276"/>
    </location>
</feature>
<gene>
    <name evidence="5" type="ORF">SAMN05421594_0819</name>
</gene>
<keyword evidence="3" id="KW-0804">Transcription</keyword>
<dbReference type="PROSITE" id="PS00041">
    <property type="entry name" value="HTH_ARAC_FAMILY_1"/>
    <property type="match status" value="1"/>
</dbReference>
<dbReference type="InterPro" id="IPR037923">
    <property type="entry name" value="HTH-like"/>
</dbReference>
<keyword evidence="2 5" id="KW-0238">DNA-binding</keyword>
<dbReference type="Gene3D" id="2.60.120.10">
    <property type="entry name" value="Jelly Rolls"/>
    <property type="match status" value="1"/>
</dbReference>
<name>A0A1I4W1E7_CHROL</name>
<dbReference type="SUPFAM" id="SSF46689">
    <property type="entry name" value="Homeodomain-like"/>
    <property type="match status" value="1"/>
</dbReference>
<dbReference type="Pfam" id="PF02311">
    <property type="entry name" value="AraC_binding"/>
    <property type="match status" value="1"/>
</dbReference>
<evidence type="ECO:0000313" key="6">
    <source>
        <dbReference type="Proteomes" id="UP000198769"/>
    </source>
</evidence>
<dbReference type="GO" id="GO:0003700">
    <property type="term" value="F:DNA-binding transcription factor activity"/>
    <property type="evidence" value="ECO:0007669"/>
    <property type="project" value="InterPro"/>
</dbReference>
<evidence type="ECO:0000259" key="4">
    <source>
        <dbReference type="PROSITE" id="PS01124"/>
    </source>
</evidence>
<organism evidence="5 6">
    <name type="scientific">Chryseobacterium oleae</name>
    <dbReference type="NCBI Taxonomy" id="491207"/>
    <lineage>
        <taxon>Bacteria</taxon>
        <taxon>Pseudomonadati</taxon>
        <taxon>Bacteroidota</taxon>
        <taxon>Flavobacteriia</taxon>
        <taxon>Flavobacteriales</taxon>
        <taxon>Weeksellaceae</taxon>
        <taxon>Chryseobacterium group</taxon>
        <taxon>Chryseobacterium</taxon>
    </lineage>
</organism>
<evidence type="ECO:0000256" key="2">
    <source>
        <dbReference type="ARBA" id="ARBA00023125"/>
    </source>
</evidence>
<proteinExistence type="predicted"/>
<dbReference type="Pfam" id="PF12833">
    <property type="entry name" value="HTH_18"/>
    <property type="match status" value="1"/>
</dbReference>
<reference evidence="6" key="1">
    <citation type="submission" date="2016-10" db="EMBL/GenBank/DDBJ databases">
        <authorList>
            <person name="Varghese N."/>
            <person name="Submissions S."/>
        </authorList>
    </citation>
    <scope>NUCLEOTIDE SEQUENCE [LARGE SCALE GENOMIC DNA]</scope>
    <source>
        <strain evidence="6">DSM 25575</strain>
    </source>
</reference>
<keyword evidence="1" id="KW-0805">Transcription regulation</keyword>
<evidence type="ECO:0000256" key="1">
    <source>
        <dbReference type="ARBA" id="ARBA00023015"/>
    </source>
</evidence>
<protein>
    <submittedName>
        <fullName evidence="5">AraC-type DNA-binding protein</fullName>
    </submittedName>
</protein>
<dbReference type="Proteomes" id="UP000198769">
    <property type="component" value="Unassembled WGS sequence"/>
</dbReference>
<dbReference type="GO" id="GO:0043565">
    <property type="term" value="F:sequence-specific DNA binding"/>
    <property type="evidence" value="ECO:0007669"/>
    <property type="project" value="InterPro"/>
</dbReference>
<dbReference type="SUPFAM" id="SSF51215">
    <property type="entry name" value="Regulatory protein AraC"/>
    <property type="match status" value="1"/>
</dbReference>
<dbReference type="InterPro" id="IPR009057">
    <property type="entry name" value="Homeodomain-like_sf"/>
</dbReference>
<evidence type="ECO:0000256" key="3">
    <source>
        <dbReference type="ARBA" id="ARBA00023163"/>
    </source>
</evidence>
<dbReference type="InterPro" id="IPR014710">
    <property type="entry name" value="RmlC-like_jellyroll"/>
</dbReference>
<dbReference type="PANTHER" id="PTHR43280">
    <property type="entry name" value="ARAC-FAMILY TRANSCRIPTIONAL REGULATOR"/>
    <property type="match status" value="1"/>
</dbReference>
<dbReference type="InterPro" id="IPR018062">
    <property type="entry name" value="HTH_AraC-typ_CS"/>
</dbReference>
<dbReference type="EMBL" id="FOVD01000001">
    <property type="protein sequence ID" value="SFN07398.1"/>
    <property type="molecule type" value="Genomic_DNA"/>
</dbReference>
<dbReference type="AlphaFoldDB" id="A0A1I4W1E7"/>
<evidence type="ECO:0000313" key="5">
    <source>
        <dbReference type="EMBL" id="SFN07398.1"/>
    </source>
</evidence>
<sequence length="276" mass="31936">MKKDFIHQPFELDLKEPMDVCPRGGHSVSFFELVYIVSGTGTQNINGNEFPYQSGNLFLLVPEDSHHFTFTTKTQLFFIRFNKVFLQSKHMAATFLKRLEQTFSNHTFQGSVIKEEDNEKMIKNLMENLMIEMKSKNLYTGEMIQLLVQSVLTSVAQNLMKEDIVKVNEITDHKAADMIQYVHGHIYDPKKLTGEHISSMFGISKTYVGRYFKSNTGKTLNEYAAQYKMGLIENRLKYSDMRISEIADEFGFTDKSHLNRFFKKLKGTSPSAFRNE</sequence>
<dbReference type="SMART" id="SM00342">
    <property type="entry name" value="HTH_ARAC"/>
    <property type="match status" value="1"/>
</dbReference>
<dbReference type="InterPro" id="IPR003313">
    <property type="entry name" value="AraC-bd"/>
</dbReference>
<dbReference type="Gene3D" id="1.10.10.60">
    <property type="entry name" value="Homeodomain-like"/>
    <property type="match status" value="2"/>
</dbReference>
<dbReference type="PROSITE" id="PS01124">
    <property type="entry name" value="HTH_ARAC_FAMILY_2"/>
    <property type="match status" value="1"/>
</dbReference>
<dbReference type="PANTHER" id="PTHR43280:SF2">
    <property type="entry name" value="HTH-TYPE TRANSCRIPTIONAL REGULATOR EXSA"/>
    <property type="match status" value="1"/>
</dbReference>
<dbReference type="InterPro" id="IPR018060">
    <property type="entry name" value="HTH_AraC"/>
</dbReference>
<accession>A0A1I4W1E7</accession>